<dbReference type="PANTHER" id="PTHR43179:SF12">
    <property type="entry name" value="GALACTOFURANOSYLTRANSFERASE GLFT2"/>
    <property type="match status" value="1"/>
</dbReference>
<keyword evidence="3 5" id="KW-0808">Transferase</keyword>
<dbReference type="AlphaFoldDB" id="A0A0A2E322"/>
<dbReference type="Proteomes" id="UP000254263">
    <property type="component" value="Unassembled WGS sequence"/>
</dbReference>
<name>A0A0A2E322_9PORP</name>
<reference evidence="6 8" key="2">
    <citation type="submission" date="2018-06" db="EMBL/GenBank/DDBJ databases">
        <authorList>
            <consortium name="Pathogen Informatics"/>
            <person name="Doyle S."/>
        </authorList>
    </citation>
    <scope>NUCLEOTIDE SEQUENCE [LARGE SCALE GENOMIC DNA]</scope>
    <source>
        <strain evidence="6 8">NCTC13100</strain>
    </source>
</reference>
<evidence type="ECO:0000256" key="1">
    <source>
        <dbReference type="ARBA" id="ARBA00006739"/>
    </source>
</evidence>
<dbReference type="Proteomes" id="UP000030103">
    <property type="component" value="Unassembled WGS sequence"/>
</dbReference>
<protein>
    <submittedName>
        <fullName evidence="5">Glycosyl transferase family 2</fullName>
    </submittedName>
    <submittedName>
        <fullName evidence="6">dTDP-Rha:alpha-D-GlcNAc-pyrophosphate polyprenol, alpha-3-L-rhamnosyltransferase</fullName>
        <ecNumber evidence="6">2.4.-.-</ecNumber>
    </submittedName>
</protein>
<keyword evidence="7" id="KW-1185">Reference proteome</keyword>
<organism evidence="5 7">
    <name type="scientific">Porphyromonas macacae</name>
    <dbReference type="NCBI Taxonomy" id="28115"/>
    <lineage>
        <taxon>Bacteria</taxon>
        <taxon>Pseudomonadati</taxon>
        <taxon>Bacteroidota</taxon>
        <taxon>Bacteroidia</taxon>
        <taxon>Bacteroidales</taxon>
        <taxon>Porphyromonadaceae</taxon>
        <taxon>Porphyromonas</taxon>
    </lineage>
</organism>
<evidence type="ECO:0000256" key="3">
    <source>
        <dbReference type="ARBA" id="ARBA00022679"/>
    </source>
</evidence>
<dbReference type="GO" id="GO:0016757">
    <property type="term" value="F:glycosyltransferase activity"/>
    <property type="evidence" value="ECO:0007669"/>
    <property type="project" value="UniProtKB-KW"/>
</dbReference>
<evidence type="ECO:0000313" key="6">
    <source>
        <dbReference type="EMBL" id="SUB76920.1"/>
    </source>
</evidence>
<comment type="similarity">
    <text evidence="1">Belongs to the glycosyltransferase 2 family.</text>
</comment>
<dbReference type="PANTHER" id="PTHR43179">
    <property type="entry name" value="RHAMNOSYLTRANSFERASE WBBL"/>
    <property type="match status" value="1"/>
</dbReference>
<dbReference type="EC" id="2.4.-.-" evidence="6"/>
<evidence type="ECO:0000313" key="7">
    <source>
        <dbReference type="Proteomes" id="UP000030103"/>
    </source>
</evidence>
<keyword evidence="2 6" id="KW-0328">Glycosyltransferase</keyword>
<dbReference type="InterPro" id="IPR001173">
    <property type="entry name" value="Glyco_trans_2-like"/>
</dbReference>
<dbReference type="eggNOG" id="COG1216">
    <property type="taxonomic scope" value="Bacteria"/>
</dbReference>
<dbReference type="STRING" id="28115.HQ47_07455"/>
<evidence type="ECO:0000313" key="8">
    <source>
        <dbReference type="Proteomes" id="UP000254263"/>
    </source>
</evidence>
<dbReference type="CDD" id="cd04186">
    <property type="entry name" value="GT_2_like_c"/>
    <property type="match status" value="1"/>
</dbReference>
<dbReference type="OrthoDB" id="9771846at2"/>
<evidence type="ECO:0000259" key="4">
    <source>
        <dbReference type="Pfam" id="PF00535"/>
    </source>
</evidence>
<accession>A0A0A2E322</accession>
<proteinExistence type="inferred from homology"/>
<reference evidence="5 7" key="1">
    <citation type="submission" date="2014-09" db="EMBL/GenBank/DDBJ databases">
        <title>Draft Genome Sequence of Porphyromonas macacae COT-192_OH2859.</title>
        <authorList>
            <person name="Wallis C."/>
            <person name="Deusch O."/>
            <person name="O'Flynn C."/>
            <person name="Davis I."/>
            <person name="Horsfall A."/>
            <person name="Kirkwood N."/>
            <person name="Harris S."/>
            <person name="Eisen J.A."/>
            <person name="Coil D.A."/>
            <person name="Darling A.E."/>
            <person name="Jospin G."/>
            <person name="Alexiev A."/>
        </authorList>
    </citation>
    <scope>NUCLEOTIDE SEQUENCE [LARGE SCALE GENOMIC DNA]</scope>
    <source>
        <strain evidence="7">COT-192 OH2859</strain>
        <strain evidence="5">COT-192_OH2859</strain>
    </source>
</reference>
<evidence type="ECO:0000313" key="5">
    <source>
        <dbReference type="EMBL" id="KGN73308.1"/>
    </source>
</evidence>
<dbReference type="EMBL" id="JRFA01000023">
    <property type="protein sequence ID" value="KGN73308.1"/>
    <property type="molecule type" value="Genomic_DNA"/>
</dbReference>
<dbReference type="EMBL" id="UGTI01000001">
    <property type="protein sequence ID" value="SUB76920.1"/>
    <property type="molecule type" value="Genomic_DNA"/>
</dbReference>
<dbReference type="Gene3D" id="3.90.550.10">
    <property type="entry name" value="Spore Coat Polysaccharide Biosynthesis Protein SpsA, Chain A"/>
    <property type="match status" value="1"/>
</dbReference>
<dbReference type="InterPro" id="IPR029044">
    <property type="entry name" value="Nucleotide-diphossugar_trans"/>
</dbReference>
<dbReference type="RefSeq" id="WP_018359820.1">
    <property type="nucleotide sequence ID" value="NZ_JASBZX010000003.1"/>
</dbReference>
<gene>
    <name evidence="6" type="primary">wbbL</name>
    <name evidence="5" type="ORF">HQ47_07455</name>
    <name evidence="6" type="ORF">NCTC13100_00032</name>
</gene>
<evidence type="ECO:0000256" key="2">
    <source>
        <dbReference type="ARBA" id="ARBA00022676"/>
    </source>
</evidence>
<feature type="domain" description="Glycosyltransferase 2-like" evidence="4">
    <location>
        <begin position="9"/>
        <end position="124"/>
    </location>
</feature>
<dbReference type="SUPFAM" id="SSF53448">
    <property type="entry name" value="Nucleotide-diphospho-sugar transferases"/>
    <property type="match status" value="1"/>
</dbReference>
<dbReference type="Pfam" id="PF00535">
    <property type="entry name" value="Glycos_transf_2"/>
    <property type="match status" value="1"/>
</dbReference>
<sequence length="347" mass="40298">MADIRPKVSVVVLNWNGKNLLEELMPNWVRYVPGDTAKLIIADNHSEDGSVEFLKKTYPQTEQILFSENYGFADGYNRVLKMVNTPYTVLLNSDAALSEGWLDEPLRILEEDTTVAAVQPKIRSYRNPQSFEYAGAAGGFIDRWGYPFCRGRIFDAVEKDCGQYDRQQGDIFWASGAALIVRTRDYIEAGGLDPLFFAHQEEIDLCWRFKARAKRVIFTPLSTVYHIGGASLDMNNPRKVYLNFRNNLLMLYKNLPAKRLHRVMFVRYWLDHLSALMFLLKGNRKHAAAALKARQDYKKMRKNFKAARQENLSYTIIEWPRGMKHYSIVWEYFIRKRAAYSVLPKLK</sequence>